<dbReference type="GO" id="GO:0016287">
    <property type="term" value="F:glycerone-phosphate O-acyltransferase activity"/>
    <property type="evidence" value="ECO:0007669"/>
    <property type="project" value="TreeGrafter"/>
</dbReference>
<dbReference type="GO" id="GO:0008654">
    <property type="term" value="P:phospholipid biosynthetic process"/>
    <property type="evidence" value="ECO:0007669"/>
    <property type="project" value="TreeGrafter"/>
</dbReference>
<proteinExistence type="predicted"/>
<dbReference type="PANTHER" id="PTHR31605">
    <property type="entry name" value="GLYCEROL-3-PHOSPHATE O-ACYLTRANSFERASE 1"/>
    <property type="match status" value="1"/>
</dbReference>
<feature type="compositionally biased region" description="Low complexity" evidence="1">
    <location>
        <begin position="757"/>
        <end position="774"/>
    </location>
</feature>
<dbReference type="Proteomes" id="UP000324022">
    <property type="component" value="Unassembled WGS sequence"/>
</dbReference>
<dbReference type="Pfam" id="PF06094">
    <property type="entry name" value="GGACT"/>
    <property type="match status" value="1"/>
</dbReference>
<dbReference type="AlphaFoldDB" id="A0A5C3EIE2"/>
<dbReference type="OrthoDB" id="1044435at2759"/>
<dbReference type="SMART" id="SM00563">
    <property type="entry name" value="PlsC"/>
    <property type="match status" value="1"/>
</dbReference>
<gene>
    <name evidence="3" type="ORF">UTRI_05827</name>
</gene>
<dbReference type="GO" id="GO:0004366">
    <property type="term" value="F:glycerol-3-phosphate O-acyltransferase activity"/>
    <property type="evidence" value="ECO:0007669"/>
    <property type="project" value="TreeGrafter"/>
</dbReference>
<evidence type="ECO:0000313" key="3">
    <source>
        <dbReference type="EMBL" id="SPO30363.1"/>
    </source>
</evidence>
<evidence type="ECO:0000256" key="1">
    <source>
        <dbReference type="SAM" id="MobiDB-lite"/>
    </source>
</evidence>
<sequence>MATIPAPSSTKARASAIATTSSSKDATPSFGIMWSIMRSIGDMSLPFFFSSVHVSNSHLVPSSNTPLIVCSNHSNTILDVAILASHFPERRPLHFWAKAGFFKNRITRFILTSSGNIKVDRRNKNNQALFEGTFDAMKAGGAIALFPEGGSYTIPNLAPLKMGAAWAALEYSRYLQLQGEGEEGKAKGKPRTEVKILPSAVVFDDKSVFRSRAVLRFGQPISLDNYIEEFLSSPPPSDEVTAEKKGATTGVGKEDGTVPATPESMTRSNTSDGAKEYASPAHRAVARLTADLQKAIEGLTFNAPNWETFQAVRLARELTFELTSDGKDVVKEGMNEYVELSRALMALLTLDGNASEDVQDGLKEKSKCARQSLFAYSCLLHLCSTENLTLAHITQTPTKSPFFSPLRSLLLRLPLYLPIYGLSLIPTYILPNKLAHHFAGREEESLSSVKTLLSFFFTTILYSGLLVKTMQWARWSPPGLLVGLAGIWWMHDLGRSNVDAAYGWVKRCVVGWRMWCAGVRPVASSSSSAGVFKGWSRLPQNQIQKHTSLGTTAEPGEVEDGKSLFFYGTLVHPRILSRVIGNDGPHLRIQNAVLDGAQLYHVRGQEYPGLLRVPSSRSSINAVKGTLVSGLTRSDLACLDAFEGDEYTRLLISVIPDPSSAVESNSVRIANAGGAPLHSILAGLTPQRIAELCTTEKGGKKVEAEVYSWTAGKDKLLDTVWQFDVFAQNHAGNWVGDGEVEHEHEYQVVDKVRTDLTSTSTLTSTPPNAPSTLTGEREEKEWVGSYANGLTQDEKTKEAIEKVIRMLSEKPSIQFYVDKAFPRAEALRRPKLGDRELLRALLAARSRARDAWQDLLVAVDDVEEVNEAVEFVIGAKVRALRRIGAEAASDEVARWPFTSTQLQLATSSFAESRKTV</sequence>
<reference evidence="3 4" key="1">
    <citation type="submission" date="2018-03" db="EMBL/GenBank/DDBJ databases">
        <authorList>
            <person name="Guldener U."/>
        </authorList>
    </citation>
    <scope>NUCLEOTIDE SEQUENCE [LARGE SCALE GENOMIC DNA]</scope>
    <source>
        <strain evidence="3 4">NBRC100155</strain>
    </source>
</reference>
<feature type="region of interest" description="Disordered" evidence="1">
    <location>
        <begin position="757"/>
        <end position="778"/>
    </location>
</feature>
<feature type="compositionally biased region" description="Basic and acidic residues" evidence="1">
    <location>
        <begin position="241"/>
        <end position="256"/>
    </location>
</feature>
<feature type="region of interest" description="Disordered" evidence="1">
    <location>
        <begin position="233"/>
        <end position="276"/>
    </location>
</feature>
<dbReference type="InterPro" id="IPR052744">
    <property type="entry name" value="GPAT/DAPAT"/>
</dbReference>
<dbReference type="CDD" id="cd07992">
    <property type="entry name" value="LPLAT_AAK14816-like"/>
    <property type="match status" value="1"/>
</dbReference>
<evidence type="ECO:0000259" key="2">
    <source>
        <dbReference type="SMART" id="SM00563"/>
    </source>
</evidence>
<dbReference type="Pfam" id="PF01553">
    <property type="entry name" value="Acyltransferase"/>
    <property type="match status" value="1"/>
</dbReference>
<name>A0A5C3EIE2_9BASI</name>
<feature type="domain" description="Phospholipid/glycerol acyltransferase" evidence="2">
    <location>
        <begin position="67"/>
        <end position="204"/>
    </location>
</feature>
<dbReference type="SUPFAM" id="SSF110857">
    <property type="entry name" value="Gamma-glutamyl cyclotransferase-like"/>
    <property type="match status" value="1"/>
</dbReference>
<dbReference type="SUPFAM" id="SSF69593">
    <property type="entry name" value="Glycerol-3-phosphate (1)-acyltransferase"/>
    <property type="match status" value="1"/>
</dbReference>
<keyword evidence="4" id="KW-1185">Reference proteome</keyword>
<organism evidence="3 4">
    <name type="scientific">Ustilago trichophora</name>
    <dbReference type="NCBI Taxonomy" id="86804"/>
    <lineage>
        <taxon>Eukaryota</taxon>
        <taxon>Fungi</taxon>
        <taxon>Dikarya</taxon>
        <taxon>Basidiomycota</taxon>
        <taxon>Ustilaginomycotina</taxon>
        <taxon>Ustilaginomycetes</taxon>
        <taxon>Ustilaginales</taxon>
        <taxon>Ustilaginaceae</taxon>
        <taxon>Ustilago</taxon>
    </lineage>
</organism>
<accession>A0A5C3EIE2</accession>
<evidence type="ECO:0000313" key="4">
    <source>
        <dbReference type="Proteomes" id="UP000324022"/>
    </source>
</evidence>
<dbReference type="InterPro" id="IPR009288">
    <property type="entry name" value="AIG2-like_dom"/>
</dbReference>
<dbReference type="InterPro" id="IPR002123">
    <property type="entry name" value="Plipid/glycerol_acylTrfase"/>
</dbReference>
<dbReference type="EMBL" id="OOIN01000032">
    <property type="protein sequence ID" value="SPO30363.1"/>
    <property type="molecule type" value="Genomic_DNA"/>
</dbReference>
<dbReference type="InterPro" id="IPR013024">
    <property type="entry name" value="GGCT-like"/>
</dbReference>
<feature type="compositionally biased region" description="Polar residues" evidence="1">
    <location>
        <begin position="263"/>
        <end position="272"/>
    </location>
</feature>
<protein>
    <recommendedName>
        <fullName evidence="2">Phospholipid/glycerol acyltransferase domain-containing protein</fullName>
    </recommendedName>
</protein>
<dbReference type="CDD" id="cd06661">
    <property type="entry name" value="GGCT_like"/>
    <property type="match status" value="1"/>
</dbReference>
<dbReference type="PANTHER" id="PTHR31605:SF0">
    <property type="entry name" value="GLYCEROL-3-PHOSPHATE O-ACYLTRANSFERASE 1"/>
    <property type="match status" value="1"/>
</dbReference>
<dbReference type="Gene3D" id="3.10.490.10">
    <property type="entry name" value="Gamma-glutamyl cyclotransferase-like"/>
    <property type="match status" value="1"/>
</dbReference>
<dbReference type="InterPro" id="IPR036568">
    <property type="entry name" value="GGCT-like_sf"/>
</dbReference>